<protein>
    <recommendedName>
        <fullName evidence="6">Type IV secretion protein Rhs</fullName>
    </recommendedName>
</protein>
<keyword evidence="1" id="KW-0677">Repeat</keyword>
<evidence type="ECO:0000256" key="1">
    <source>
        <dbReference type="ARBA" id="ARBA00022737"/>
    </source>
</evidence>
<comment type="caution">
    <text evidence="4">The sequence shown here is derived from an EMBL/GenBank/DDBJ whole genome shotgun (WGS) entry which is preliminary data.</text>
</comment>
<keyword evidence="5" id="KW-1185">Reference proteome</keyword>
<dbReference type="InterPro" id="IPR006530">
    <property type="entry name" value="YD"/>
</dbReference>
<dbReference type="NCBIfam" id="TIGR03696">
    <property type="entry name" value="Rhs_assc_core"/>
    <property type="match status" value="1"/>
</dbReference>
<dbReference type="Pfam" id="PF05593">
    <property type="entry name" value="RHS_repeat"/>
    <property type="match status" value="1"/>
</dbReference>
<dbReference type="InterPro" id="IPR031325">
    <property type="entry name" value="RHS_repeat"/>
</dbReference>
<dbReference type="InterPro" id="IPR022385">
    <property type="entry name" value="Rhs_assc_core"/>
</dbReference>
<evidence type="ECO:0008006" key="6">
    <source>
        <dbReference type="Google" id="ProtNLM"/>
    </source>
</evidence>
<dbReference type="InterPro" id="IPR045351">
    <property type="entry name" value="DUF6531"/>
</dbReference>
<name>A0A3A8PSI5_9BACT</name>
<dbReference type="SUPFAM" id="SSF69304">
    <property type="entry name" value="Tricorn protease N-terminal domain"/>
    <property type="match status" value="1"/>
</dbReference>
<dbReference type="InterPro" id="IPR056823">
    <property type="entry name" value="TEN-like_YD-shell"/>
</dbReference>
<evidence type="ECO:0000313" key="5">
    <source>
        <dbReference type="Proteomes" id="UP000272888"/>
    </source>
</evidence>
<dbReference type="PANTHER" id="PTHR32305:SF15">
    <property type="entry name" value="PROTEIN RHSA-RELATED"/>
    <property type="match status" value="1"/>
</dbReference>
<evidence type="ECO:0000259" key="3">
    <source>
        <dbReference type="Pfam" id="PF25023"/>
    </source>
</evidence>
<dbReference type="NCBIfam" id="TIGR01643">
    <property type="entry name" value="YD_repeat_2x"/>
    <property type="match status" value="9"/>
</dbReference>
<gene>
    <name evidence="4" type="ORF">D7V93_19795</name>
</gene>
<feature type="domain" description="Teneurin-like YD-shell" evidence="3">
    <location>
        <begin position="678"/>
        <end position="833"/>
    </location>
</feature>
<feature type="domain" description="DUF6531" evidence="2">
    <location>
        <begin position="229"/>
        <end position="302"/>
    </location>
</feature>
<evidence type="ECO:0000313" key="4">
    <source>
        <dbReference type="EMBL" id="RKH56655.1"/>
    </source>
</evidence>
<dbReference type="Pfam" id="PF25023">
    <property type="entry name" value="TEN_YD-shell"/>
    <property type="match status" value="3"/>
</dbReference>
<dbReference type="Gene3D" id="2.180.10.10">
    <property type="entry name" value="RHS repeat-associated core"/>
    <property type="match status" value="3"/>
</dbReference>
<evidence type="ECO:0000259" key="2">
    <source>
        <dbReference type="Pfam" id="PF20148"/>
    </source>
</evidence>
<organism evidence="4 5">
    <name type="scientific">Corallococcus llansteffanensis</name>
    <dbReference type="NCBI Taxonomy" id="2316731"/>
    <lineage>
        <taxon>Bacteria</taxon>
        <taxon>Pseudomonadati</taxon>
        <taxon>Myxococcota</taxon>
        <taxon>Myxococcia</taxon>
        <taxon>Myxococcales</taxon>
        <taxon>Cystobacterineae</taxon>
        <taxon>Myxococcaceae</taxon>
        <taxon>Corallococcus</taxon>
    </lineage>
</organism>
<dbReference type="EMBL" id="RAWB01000201">
    <property type="protein sequence ID" value="RKH56655.1"/>
    <property type="molecule type" value="Genomic_DNA"/>
</dbReference>
<dbReference type="InterPro" id="IPR050708">
    <property type="entry name" value="T6SS_VgrG/RHS"/>
</dbReference>
<dbReference type="PANTHER" id="PTHR32305">
    <property type="match status" value="1"/>
</dbReference>
<dbReference type="CDD" id="cd14740">
    <property type="entry name" value="PAAR_4"/>
    <property type="match status" value="1"/>
</dbReference>
<dbReference type="RefSeq" id="WP_120644905.1">
    <property type="nucleotide sequence ID" value="NZ_RAWB01000201.1"/>
</dbReference>
<feature type="domain" description="Teneurin-like YD-shell" evidence="3">
    <location>
        <begin position="488"/>
        <end position="665"/>
    </location>
</feature>
<proteinExistence type="predicted"/>
<accession>A0A3A8PSI5</accession>
<sequence>MLQSTFFDPVLGLDIHMVLLPTPAGPVPTPVPMPFVGMVFDPVGLALGAAIGMATGGGPGLVLVNGLPVANCGTAVTNLLTLPHLPLPGVGFVKGLPNNDAELMFGSLNVSLGGNLGVRLGDIALSCSDPVRLPTSLTLAIPKGPLVINGAPMVPDLAGIAENLAMLAGMKALVGLARGGVKLFRCLRQAQKRSKGWARVSGALKKAIDKVAPGRIKDRLKRAACFVTGHPVDVATGRVFTDNVDFELPGPLPLVFERVYSSSLSWRNGPMGYGWSHSLGQEVWLERGKVVLREADGREVEFATDTFPDRIMQANQSLYDATNRITLRSHGGFRWTVEDADGTVREFALLAGGPPHRASLQRIRSRDGHHTLDLAYSARGLLEWVRDSCGRLVGFTHDAKGRLTEVKLPLSRETGFYRHLKYTYDSHGDLVEVEDAAGAAWRFEYQGHLMVQETDRAGLSFYFQYDGWGAQARCVRTWGDGGIYHHLISYDRHNRKTLVEDSLGATTIYQLDALCMVVEVMDAHGAATSYAYDPECGLLTQETDALQHKRTTVYDARGNAVAFEGPDGTRVCLEYDDKNLPVRAIDVLGNTWAWAYDREGHLIERQTPTGECTRWGWQRGLLVWAEAPGGRRTVLEYDKQKKPVRIVAPNGMATEYDFDGQGRVVREKDARGAIVRFRYDVQGNLLRVESPTGVVEQRVYDAQANLLEVRDATRHVRFTYGHFHKLIAREEGGTSLRFHHDPEGRLRSVLNEADETYTYTLDALGRVQEETGFDGQTRRYTRDALGQITRAFLPSGRSTEYTYDKAGRPLTQKHADGTGVEFEYREDGVLLRARNESTTVLFERDASGRVVREVQGDHAVASHFDTAGQRILLETSLGGRMSVLHDALGEVSSLHFGEESLHASKPTLRFERDAVGLEAARVLPGDVRVEWQRDAAGRPTTRRTLRHVAGAPIQQLDSRTYHWRGEDQLSSVEDALRGRTDYTHDARGRLIAQVGPSGIQHRAMDAVGNLYRTSTRTDRRYGRGGLLREADGCRYSHDADGNRTEKVDGDGCRWRYHWNDAGLLAEVLRPDGRTVRFEYDAFARRTRKVLLQIAPDGTTTVEADTRFVWDGNTMMHEVSPEASATWYWQPGTSTPVAKETAGRRWAIASDILGTPTEMYDEAGQLAWRLQLDTFGVGQPDVALQHCPWRWPGQYKDEETGLFYNRFRQYDAVAGSYISQDPLRIHGGVRMYAYPLSPLTTFDPFGLFPWKWNPDNGMGHHLVPRGKAASANLDLLSTKRDTPTYFPTPYQPADHEALHQAQRPYIGKIQGPWAGTQDELIVASRRGLEDLPNMRGDLRIPSTGEVIARDVSPTQAFDSLIQWHQNKLSQQTPSCS</sequence>
<feature type="domain" description="Teneurin-like YD-shell" evidence="3">
    <location>
        <begin position="977"/>
        <end position="1220"/>
    </location>
</feature>
<reference evidence="5" key="1">
    <citation type="submission" date="2018-09" db="EMBL/GenBank/DDBJ databases">
        <authorList>
            <person name="Livingstone P.G."/>
            <person name="Whitworth D.E."/>
        </authorList>
    </citation>
    <scope>NUCLEOTIDE SEQUENCE [LARGE SCALE GENOMIC DNA]</scope>
    <source>
        <strain evidence="5">CA051B</strain>
    </source>
</reference>
<dbReference type="Proteomes" id="UP000272888">
    <property type="component" value="Unassembled WGS sequence"/>
</dbReference>
<dbReference type="Pfam" id="PF20148">
    <property type="entry name" value="DUF6531"/>
    <property type="match status" value="1"/>
</dbReference>